<feature type="compositionally biased region" description="Polar residues" evidence="1">
    <location>
        <begin position="84"/>
        <end position="95"/>
    </location>
</feature>
<name>A0A1C7LLW4_GRIFR</name>
<evidence type="ECO:0000313" key="3">
    <source>
        <dbReference type="Proteomes" id="UP000092993"/>
    </source>
</evidence>
<sequence>MYHEADALIDRIVPRRAAAKKASQLAAEQLESSPAPSDRESTGPAFGEPSKGRGGVKYKYGGKGKYKPLLPTSRKLSTERPKPQASSHKPSVSHASRSRGRKSLPPAKKQVAPLSQSSSSTEDSLTPLSDDVAPELELVGSTKPSWSAPAEDLPRSSANSSPIRRRSTTFDATRSALPVTPTLKRPTPSDRALTDDDGSTLTPVTPSPEPDIVYIANRSPTRLPSLADHVHNRAANSVAPSGVGTPVSRKHLPLESSIREGGADVISVDTEWDFDDIGSLVWVKIDIHGNLIERDTEEHSDALWWPAKVISSRKLLRVSLFGHSPASSLYSLMSIYAFMRAITEYRHESQVLTNLPRRKQKLDLDARWMDARNFMLKAYEDDNDGLTIMLSAYIGDTPKPNRKGLDRKGASHNSKATDDISIFDDDDADLGRASIKPWRAPSCNPLWDVPGELVLAREKRSFTQYWPAKLVQYIKPTHPKQKPRYKVLFYDNKVRILDPSMFYTSTDDEFASCNLGEDQYHYGLDEDRDVVHAGEANYDLAWGPEVDESLLRASSPLPDHLPPPGFEYDLSIAEQFEYIKPVLAAVVDRTFEPARERHDGFMRGGGARQKVCDIPPVRGNLRATEKEEVALLVRSWAQRRYRRTLLALNVDYTDVAIATAPTADNHPSRQISRLGLNCLECLDIEAPPSSLATMETVTENDQADPAIRLQVPEGLEELHLDIEYSNVRGSHEDEDVPMPESTSTTMNANPSSADTADDSPPLKTFMDLDEMERLTYCNNVLLHEAVLQLLLWRSGQRRALGLLRPEEEQRLHDLAVEKGDETYWVHDIIRLRDALQKTCYLHLTRGYQAKRPDKGDWRDTVSSKESALIDVSCVLSPPDLFIGKQFRESMPGTSPITRELEWIFMY</sequence>
<feature type="compositionally biased region" description="Low complexity" evidence="1">
    <location>
        <begin position="20"/>
        <end position="30"/>
    </location>
</feature>
<evidence type="ECO:0000313" key="2">
    <source>
        <dbReference type="EMBL" id="OBZ65742.1"/>
    </source>
</evidence>
<dbReference type="Proteomes" id="UP000092993">
    <property type="component" value="Unassembled WGS sequence"/>
</dbReference>
<feature type="compositionally biased region" description="Basic residues" evidence="1">
    <location>
        <begin position="54"/>
        <end position="66"/>
    </location>
</feature>
<dbReference type="AlphaFoldDB" id="A0A1C7LLW4"/>
<dbReference type="OMA" id="WVHDIIR"/>
<feature type="region of interest" description="Disordered" evidence="1">
    <location>
        <begin position="728"/>
        <end position="761"/>
    </location>
</feature>
<gene>
    <name evidence="2" type="ORF">A0H81_14293</name>
</gene>
<feature type="compositionally biased region" description="Low complexity" evidence="1">
    <location>
        <begin position="113"/>
        <end position="129"/>
    </location>
</feature>
<protein>
    <submittedName>
        <fullName evidence="2">Uncharacterized protein</fullName>
    </submittedName>
</protein>
<feature type="compositionally biased region" description="Basic and acidic residues" evidence="1">
    <location>
        <begin position="1"/>
        <end position="13"/>
    </location>
</feature>
<dbReference type="EMBL" id="LUGG01000041">
    <property type="protein sequence ID" value="OBZ65742.1"/>
    <property type="molecule type" value="Genomic_DNA"/>
</dbReference>
<comment type="caution">
    <text evidence="2">The sequence shown here is derived from an EMBL/GenBank/DDBJ whole genome shotgun (WGS) entry which is preliminary data.</text>
</comment>
<proteinExistence type="predicted"/>
<keyword evidence="3" id="KW-1185">Reference proteome</keyword>
<feature type="region of interest" description="Disordered" evidence="1">
    <location>
        <begin position="1"/>
        <end position="129"/>
    </location>
</feature>
<reference evidence="2 3" key="1">
    <citation type="submission" date="2016-03" db="EMBL/GenBank/DDBJ databases">
        <title>Whole genome sequencing of Grifola frondosa 9006-11.</title>
        <authorList>
            <person name="Min B."/>
            <person name="Park H."/>
            <person name="Kim J.-G."/>
            <person name="Cho H."/>
            <person name="Oh Y.-L."/>
            <person name="Kong W.-S."/>
            <person name="Choi I.-G."/>
        </authorList>
    </citation>
    <scope>NUCLEOTIDE SEQUENCE [LARGE SCALE GENOMIC DNA]</scope>
    <source>
        <strain evidence="2 3">9006-11</strain>
    </source>
</reference>
<dbReference type="OrthoDB" id="2505887at2759"/>
<feature type="region of interest" description="Disordered" evidence="1">
    <location>
        <begin position="141"/>
        <end position="211"/>
    </location>
</feature>
<dbReference type="STRING" id="5627.A0A1C7LLW4"/>
<organism evidence="2 3">
    <name type="scientific">Grifola frondosa</name>
    <name type="common">Maitake</name>
    <name type="synonym">Polyporus frondosus</name>
    <dbReference type="NCBI Taxonomy" id="5627"/>
    <lineage>
        <taxon>Eukaryota</taxon>
        <taxon>Fungi</taxon>
        <taxon>Dikarya</taxon>
        <taxon>Basidiomycota</taxon>
        <taxon>Agaricomycotina</taxon>
        <taxon>Agaricomycetes</taxon>
        <taxon>Polyporales</taxon>
        <taxon>Grifolaceae</taxon>
        <taxon>Grifola</taxon>
    </lineage>
</organism>
<evidence type="ECO:0000256" key="1">
    <source>
        <dbReference type="SAM" id="MobiDB-lite"/>
    </source>
</evidence>
<feature type="compositionally biased region" description="Polar residues" evidence="1">
    <location>
        <begin position="740"/>
        <end position="754"/>
    </location>
</feature>
<accession>A0A1C7LLW4</accession>